<dbReference type="InterPro" id="IPR012349">
    <property type="entry name" value="Split_barrel_FMN-bd"/>
</dbReference>
<name>A0A7M4DPW5_9MICO</name>
<proteinExistence type="inferred from homology"/>
<reference evidence="3 4" key="1">
    <citation type="submission" date="2019-11" db="EMBL/GenBank/DDBJ databases">
        <authorList>
            <person name="Criscuolo A."/>
        </authorList>
    </citation>
    <scope>NUCLEOTIDE SEQUENCE [LARGE SCALE GENOMIC DNA]</scope>
    <source>
        <strain evidence="3">CIP111667</strain>
    </source>
</reference>
<keyword evidence="3" id="KW-0560">Oxidoreductase</keyword>
<dbReference type="PANTHER" id="PTHR39428">
    <property type="entry name" value="F420H(2)-DEPENDENT QUINONE REDUCTASE RV1261C"/>
    <property type="match status" value="1"/>
</dbReference>
<sequence length="152" mass="17086">MSIQNPAPPLPPRWFIRSAWAGHRFLYRTTRLGLARPVPGRKAGILRLRTVGRRTGEPRAVMLCYFLDGEDLVSLAMNGWAPSHPAWWLNLQARPDVEVDTADGAVSLRGREATGGERDRLLARFDDYRGWGDVRTYAAARPHTPVVVLTRT</sequence>
<gene>
    <name evidence="3" type="primary">ddn_3</name>
    <name evidence="3" type="ORF">HALOF300_04201</name>
</gene>
<dbReference type="EC" id="1.-.-.-" evidence="3"/>
<evidence type="ECO:0000313" key="4">
    <source>
        <dbReference type="Proteomes" id="UP000419743"/>
    </source>
</evidence>
<evidence type="ECO:0000313" key="3">
    <source>
        <dbReference type="EMBL" id="VZO39509.1"/>
    </source>
</evidence>
<dbReference type="InterPro" id="IPR004378">
    <property type="entry name" value="F420H2_quin_Rdtase"/>
</dbReference>
<evidence type="ECO:0000256" key="1">
    <source>
        <dbReference type="ARBA" id="ARBA00008710"/>
    </source>
</evidence>
<evidence type="ECO:0000256" key="2">
    <source>
        <dbReference type="ARBA" id="ARBA00049106"/>
    </source>
</evidence>
<comment type="similarity">
    <text evidence="1">Belongs to the F420H(2)-dependent quinone reductase family.</text>
</comment>
<dbReference type="Gene3D" id="2.30.110.10">
    <property type="entry name" value="Electron Transport, Fmn-binding Protein, Chain A"/>
    <property type="match status" value="1"/>
</dbReference>
<dbReference type="GO" id="GO:0070967">
    <property type="term" value="F:coenzyme F420 binding"/>
    <property type="evidence" value="ECO:0007669"/>
    <property type="project" value="TreeGrafter"/>
</dbReference>
<dbReference type="Proteomes" id="UP000419743">
    <property type="component" value="Unassembled WGS sequence"/>
</dbReference>
<dbReference type="RefSeq" id="WP_156742812.1">
    <property type="nucleotide sequence ID" value="NZ_CACRYJ010000059.1"/>
</dbReference>
<dbReference type="NCBIfam" id="TIGR00026">
    <property type="entry name" value="hi_GC_TIGR00026"/>
    <property type="match status" value="1"/>
</dbReference>
<dbReference type="Pfam" id="PF04075">
    <property type="entry name" value="F420H2_quin_red"/>
    <property type="match status" value="1"/>
</dbReference>
<protein>
    <submittedName>
        <fullName evidence="3">Deazaflavin-dependent nitroreductase</fullName>
        <ecNumber evidence="3">1.-.-.-</ecNumber>
    </submittedName>
</protein>
<dbReference type="GO" id="GO:0005886">
    <property type="term" value="C:plasma membrane"/>
    <property type="evidence" value="ECO:0007669"/>
    <property type="project" value="TreeGrafter"/>
</dbReference>
<comment type="catalytic activity">
    <reaction evidence="2">
        <text>oxidized coenzyme F420-(gamma-L-Glu)(n) + a quinol + H(+) = reduced coenzyme F420-(gamma-L-Glu)(n) + a quinone</text>
        <dbReference type="Rhea" id="RHEA:39663"/>
        <dbReference type="Rhea" id="RHEA-COMP:12939"/>
        <dbReference type="Rhea" id="RHEA-COMP:14378"/>
        <dbReference type="ChEBI" id="CHEBI:15378"/>
        <dbReference type="ChEBI" id="CHEBI:24646"/>
        <dbReference type="ChEBI" id="CHEBI:132124"/>
        <dbReference type="ChEBI" id="CHEBI:133980"/>
        <dbReference type="ChEBI" id="CHEBI:139511"/>
    </reaction>
</comment>
<organism evidence="3 4">
    <name type="scientific">Occultella aeris</name>
    <dbReference type="NCBI Taxonomy" id="2761496"/>
    <lineage>
        <taxon>Bacteria</taxon>
        <taxon>Bacillati</taxon>
        <taxon>Actinomycetota</taxon>
        <taxon>Actinomycetes</taxon>
        <taxon>Micrococcales</taxon>
        <taxon>Ruaniaceae</taxon>
        <taxon>Occultella</taxon>
    </lineage>
</organism>
<keyword evidence="4" id="KW-1185">Reference proteome</keyword>
<accession>A0A7M4DPW5</accession>
<dbReference type="AlphaFoldDB" id="A0A7M4DPW5"/>
<comment type="caution">
    <text evidence="3">The sequence shown here is derived from an EMBL/GenBank/DDBJ whole genome shotgun (WGS) entry which is preliminary data.</text>
</comment>
<dbReference type="GO" id="GO:0016491">
    <property type="term" value="F:oxidoreductase activity"/>
    <property type="evidence" value="ECO:0007669"/>
    <property type="project" value="UniProtKB-KW"/>
</dbReference>
<dbReference type="PANTHER" id="PTHR39428:SF1">
    <property type="entry name" value="F420H(2)-DEPENDENT QUINONE REDUCTASE RV1261C"/>
    <property type="match status" value="1"/>
</dbReference>
<dbReference type="EMBL" id="CACRYJ010000059">
    <property type="protein sequence ID" value="VZO39509.1"/>
    <property type="molecule type" value="Genomic_DNA"/>
</dbReference>